<keyword evidence="7 11" id="KW-0472">Membrane</keyword>
<dbReference type="GO" id="GO:0004930">
    <property type="term" value="F:G protein-coupled receptor activity"/>
    <property type="evidence" value="ECO:0007669"/>
    <property type="project" value="UniProtKB-KW"/>
</dbReference>
<evidence type="ECO:0000256" key="2">
    <source>
        <dbReference type="ARBA" id="ARBA00022475"/>
    </source>
</evidence>
<keyword evidence="8 13" id="KW-0675">Receptor</keyword>
<evidence type="ECO:0000256" key="8">
    <source>
        <dbReference type="ARBA" id="ARBA00023170"/>
    </source>
</evidence>
<reference evidence="13 14" key="1">
    <citation type="submission" date="2019-03" db="EMBL/GenBank/DDBJ databases">
        <title>First draft genome of Liparis tanakae, snailfish: a comprehensive survey of snailfish specific genes.</title>
        <authorList>
            <person name="Kim W."/>
            <person name="Song I."/>
            <person name="Jeong J.-H."/>
            <person name="Kim D."/>
            <person name="Kim S."/>
            <person name="Ryu S."/>
            <person name="Song J.Y."/>
            <person name="Lee S.K."/>
        </authorList>
    </citation>
    <scope>NUCLEOTIDE SEQUENCE [LARGE SCALE GENOMIC DNA]</scope>
    <source>
        <tissue evidence="13">Muscle</tissue>
    </source>
</reference>
<keyword evidence="3 11" id="KW-0812">Transmembrane</keyword>
<proteinExistence type="predicted"/>
<evidence type="ECO:0000256" key="9">
    <source>
        <dbReference type="ARBA" id="ARBA00023180"/>
    </source>
</evidence>
<dbReference type="Gene3D" id="3.40.50.2300">
    <property type="match status" value="10"/>
</dbReference>
<feature type="transmembrane region" description="Helical" evidence="11">
    <location>
        <begin position="1253"/>
        <end position="1273"/>
    </location>
</feature>
<organism evidence="13 14">
    <name type="scientific">Liparis tanakae</name>
    <name type="common">Tanaka's snailfish</name>
    <dbReference type="NCBI Taxonomy" id="230148"/>
    <lineage>
        <taxon>Eukaryota</taxon>
        <taxon>Metazoa</taxon>
        <taxon>Chordata</taxon>
        <taxon>Craniata</taxon>
        <taxon>Vertebrata</taxon>
        <taxon>Euteleostomi</taxon>
        <taxon>Actinopterygii</taxon>
        <taxon>Neopterygii</taxon>
        <taxon>Teleostei</taxon>
        <taxon>Neoteleostei</taxon>
        <taxon>Acanthomorphata</taxon>
        <taxon>Eupercaria</taxon>
        <taxon>Perciformes</taxon>
        <taxon>Cottioidei</taxon>
        <taxon>Cottales</taxon>
        <taxon>Liparidae</taxon>
        <taxon>Liparis</taxon>
    </lineage>
</organism>
<keyword evidence="4" id="KW-0732">Signal</keyword>
<dbReference type="Pfam" id="PF01094">
    <property type="entry name" value="ANF_receptor"/>
    <property type="match status" value="4"/>
</dbReference>
<evidence type="ECO:0000256" key="1">
    <source>
        <dbReference type="ARBA" id="ARBA00004651"/>
    </source>
</evidence>
<name>A0A4Z2G1J8_9TELE</name>
<evidence type="ECO:0000256" key="5">
    <source>
        <dbReference type="ARBA" id="ARBA00022989"/>
    </source>
</evidence>
<evidence type="ECO:0000313" key="13">
    <source>
        <dbReference type="EMBL" id="TNN46985.1"/>
    </source>
</evidence>
<dbReference type="PRINTS" id="PR00592">
    <property type="entry name" value="CASENSINGR"/>
</dbReference>
<keyword evidence="14" id="KW-1185">Reference proteome</keyword>
<evidence type="ECO:0000256" key="3">
    <source>
        <dbReference type="ARBA" id="ARBA00022692"/>
    </source>
</evidence>
<dbReference type="InterPro" id="IPR028082">
    <property type="entry name" value="Peripla_BP_I"/>
</dbReference>
<protein>
    <submittedName>
        <fullName evidence="13">Extracellular calcium-sensing receptor</fullName>
    </submittedName>
</protein>
<keyword evidence="9" id="KW-0325">Glycoprotein</keyword>
<keyword evidence="6" id="KW-0297">G-protein coupled receptor</keyword>
<dbReference type="Proteomes" id="UP000314294">
    <property type="component" value="Unassembled WGS sequence"/>
</dbReference>
<comment type="subcellular location">
    <subcellularLocation>
        <location evidence="1">Cell membrane</location>
        <topology evidence="1">Multi-pass membrane protein</topology>
    </subcellularLocation>
</comment>
<evidence type="ECO:0000313" key="14">
    <source>
        <dbReference type="Proteomes" id="UP000314294"/>
    </source>
</evidence>
<dbReference type="SUPFAM" id="SSF53822">
    <property type="entry name" value="Periplasmic binding protein-like I"/>
    <property type="match status" value="5"/>
</dbReference>
<dbReference type="InterPro" id="IPR017978">
    <property type="entry name" value="GPCR_3_C"/>
</dbReference>
<dbReference type="PANTHER" id="PTHR24061">
    <property type="entry name" value="CALCIUM-SENSING RECEPTOR-RELATED"/>
    <property type="match status" value="1"/>
</dbReference>
<evidence type="ECO:0000259" key="12">
    <source>
        <dbReference type="PROSITE" id="PS50259"/>
    </source>
</evidence>
<dbReference type="PRINTS" id="PR00248">
    <property type="entry name" value="GPCRMGR"/>
</dbReference>
<dbReference type="Pfam" id="PF00003">
    <property type="entry name" value="7tm_3"/>
    <property type="match status" value="1"/>
</dbReference>
<comment type="caution">
    <text evidence="13">The sequence shown here is derived from an EMBL/GenBank/DDBJ whole genome shotgun (WGS) entry which is preliminary data.</text>
</comment>
<dbReference type="PANTHER" id="PTHR24061:SF528">
    <property type="entry name" value="C-FAMILY ODORANT RECEPTOR OLFCD2-RELATED"/>
    <property type="match status" value="1"/>
</dbReference>
<dbReference type="InterPro" id="IPR000068">
    <property type="entry name" value="GPCR_3_Ca_sens_rcpt-rel"/>
</dbReference>
<evidence type="ECO:0000256" key="7">
    <source>
        <dbReference type="ARBA" id="ARBA00023136"/>
    </source>
</evidence>
<evidence type="ECO:0000256" key="11">
    <source>
        <dbReference type="SAM" id="Phobius"/>
    </source>
</evidence>
<keyword evidence="2" id="KW-1003">Cell membrane</keyword>
<sequence length="1587" mass="177096">MLPVKKGQQICREIKLLATELFKQNITGLQWVGSDAWITDDSLTDSEGHSLLVGSLGFTVSKAKIPGLEEHLRQLHPSQFPESQFVRDFWEDVFDCALNNTANTQRKPCSGFESLQTVESRGTPVCKRQGEAQPPELAKAGDFVTANGQREIIDERNCTKADTAQAILGHSASAPTLSHFATCACLSNREEFPSFFRTIPSDLHQSRALAKLVKHFSWTWVGAISNKNQYGINGITTFIQAAQEEGVCIEYYEAFEQTGPLPELAKVVESVKHSTSKVIVAFMSHREVKVLATELFRQNITGLQWVGSDAWITDDSLTDSEGHSLLVGSLGFTVSKAKIPGLEEHLRQLHPSQFPDSQFVRDFWEDVFDCALNNTANTQRKPCSGFESLQTVESFFTDVSELRFTNNVYKSVYAVAHALHSLVTCEEGRGPFYNGSCADTGYIQPWQGRRDAINVLCVPLSQRGTSKASRWNDRELKFARTLIFTVEEINRDNKLLPGVSLGYKLYNGCGSENLLRAALEAVNGEDSMDCSSQIQALIGHSSSGVSQDINTIISPLSVPQVSYFSTCACLSDRAKYPTFFRTIPSDYFQAKALAALVKRFGWQWIGAIQSDNDYGRGAADCTPCPREYWSNEGKDDFVAKGDYVIGGIFPLQFYQEMPDLNDTNRALPVKCNGLDPRAFRWAQTMRLAVEEINQRADLLPNYTLGYKIFDSCAYPLTGQRAALAILNGQSEEDSPMCPGASPLLAVIGESSSSQSIVVSRILQPFRIPMVKAIAQLLIRFQWTWVGLLRGDHEYGRFAVQGLLRELQGTKVCVAYQQVIPLLYDRKKALEILEVMRSSSAKVVVVFSAEGEMTPFLKDYMTQNITGIQWVAGEAWVTASVFTGSEFYPFLGGTIGFGIRKVNVCTLLNSFPPSFVAKGDYVIGGIFPLHYNQEMPDLNGTYRALPVKCNGFDPKAFRWAQTMRLAVEEINQRADLLPNYTLGYKIFDSCAYPLTGQRAALAVLNGESEEDSPMCPGASPLLAVIGESGSAQSIVVSRILQPFRIPMVKAIAQLIIRFQWTWVGLVRGDHEYGRFAVQGLLRELQGTNVCVAYQEMIPLLYDRKKALEILEYYLQEVQFNIGDEEVNFDLKGDSIPYYDILNWQRGTDGSIEFVNVGLFDGTKPAGEELVIQEDKIMWTGHQNSIECTLCPEDFWSNIDRAACIPKKVEFLAYDSLGIALTVISVVGACLTIAVFAVFFHHRKTVIVRVNNSELSFFTLFALTLCFLCSLLFIGEPTFWSCMLRHTAFSITFSLCISCILGKTLVVLAAFTATRPGDNIMKWLGPKQQRAIIFISTLIQHTHLRSCSTEDHNPLLRKTKALQGPRTRSISMKGQENNYTLHEEAGKTEDKANPECCLAEPTCPHRWLANEHQGTQEAQLQRQEKQETYFGVVGLDDRCGTETLKDSSDDGCQYNAKQCECDEDDAHDFVERQKFFDPSDAFHLGKQSKQQWGSPGRLACLLPGEHVNDVIERDRLSIGVKRNLLLKLLNSSSQNILTKSIPGCGEGRMFNKNSFRPGILTPGKEKPSVPSKREWKRANTMVIIQRKAL</sequence>
<dbReference type="InterPro" id="IPR000337">
    <property type="entry name" value="GPCR_3"/>
</dbReference>
<dbReference type="GO" id="GO:0005886">
    <property type="term" value="C:plasma membrane"/>
    <property type="evidence" value="ECO:0007669"/>
    <property type="project" value="UniProtKB-SubCell"/>
</dbReference>
<dbReference type="InterPro" id="IPR001828">
    <property type="entry name" value="ANF_lig-bd_rcpt"/>
</dbReference>
<feature type="transmembrane region" description="Helical" evidence="11">
    <location>
        <begin position="1215"/>
        <end position="1238"/>
    </location>
</feature>
<evidence type="ECO:0000256" key="10">
    <source>
        <dbReference type="ARBA" id="ARBA00023224"/>
    </source>
</evidence>
<dbReference type="OrthoDB" id="5984008at2759"/>
<dbReference type="EMBL" id="SRLO01000763">
    <property type="protein sequence ID" value="TNN46985.1"/>
    <property type="molecule type" value="Genomic_DNA"/>
</dbReference>
<keyword evidence="5 11" id="KW-1133">Transmembrane helix</keyword>
<accession>A0A4Z2G1J8</accession>
<gene>
    <name evidence="13" type="primary">Casr_6</name>
    <name evidence="13" type="ORF">EYF80_042810</name>
</gene>
<evidence type="ECO:0000256" key="6">
    <source>
        <dbReference type="ARBA" id="ARBA00023040"/>
    </source>
</evidence>
<evidence type="ECO:0000256" key="4">
    <source>
        <dbReference type="ARBA" id="ARBA00022729"/>
    </source>
</evidence>
<keyword evidence="10" id="KW-0807">Transducer</keyword>
<feature type="domain" description="G-protein coupled receptors family 3 profile" evidence="12">
    <location>
        <begin position="1215"/>
        <end position="1338"/>
    </location>
</feature>
<feature type="transmembrane region" description="Helical" evidence="11">
    <location>
        <begin position="1285"/>
        <end position="1311"/>
    </location>
</feature>
<dbReference type="FunFam" id="3.40.50.2300:FF:000016">
    <property type="entry name" value="Taste 1 receptor member 2"/>
    <property type="match status" value="2"/>
</dbReference>
<dbReference type="PROSITE" id="PS50259">
    <property type="entry name" value="G_PROTEIN_RECEP_F3_4"/>
    <property type="match status" value="1"/>
</dbReference>